<dbReference type="Gene3D" id="3.90.220.20">
    <property type="entry name" value="DNA methylase specificity domains"/>
    <property type="match status" value="2"/>
</dbReference>
<keyword evidence="6" id="KW-1185">Reference proteome</keyword>
<feature type="domain" description="Type I restriction modification DNA specificity" evidence="4">
    <location>
        <begin position="4"/>
        <end position="150"/>
    </location>
</feature>
<dbReference type="Proteomes" id="UP000298337">
    <property type="component" value="Unassembled WGS sequence"/>
</dbReference>
<comment type="caution">
    <text evidence="5">The sequence shown here is derived from an EMBL/GenBank/DDBJ whole genome shotgun (WGS) entry which is preliminary data.</text>
</comment>
<keyword evidence="3" id="KW-0238">DNA-binding</keyword>
<dbReference type="OrthoDB" id="667970at2"/>
<evidence type="ECO:0000313" key="6">
    <source>
        <dbReference type="Proteomes" id="UP000298337"/>
    </source>
</evidence>
<sequence>MATLKNFAVEELFTPTRGKSKYTRGYADKHPGEYPVYSAALEAPLCYIDHYDYDGTYLTWTANGYGGRIQIKSGKFSINGDRGILIPVNEDHPNLDYIKYFLQPVLIGQAVGRVVDGKKNEYTKVGPEVVANSIITLPVNEEDNIDHDAIHEKGEKIKQILALQDSMKKQVEQLDDAEIVIEVNEPSKTINLGDTQYFTLSIGDRVLIKDGLGEGVPAYSANVKVPISYIAESNLSDFDRPSILWGIDNTLFFYNIIPENVVFATTDHCGRALINVPDLDAEYVYYYLQATRLEYGFDRVFRSSLENMRSIVEIKVPLDEKGNFSLKRQKEIAERYKRANALKESIIEKLDVLQSVAVDINQ</sequence>
<evidence type="ECO:0000256" key="1">
    <source>
        <dbReference type="ARBA" id="ARBA00010923"/>
    </source>
</evidence>
<evidence type="ECO:0000313" key="5">
    <source>
        <dbReference type="EMBL" id="TGE04645.1"/>
    </source>
</evidence>
<keyword evidence="2" id="KW-0680">Restriction system</keyword>
<comment type="similarity">
    <text evidence="1">Belongs to the type-I restriction system S methylase family.</text>
</comment>
<dbReference type="EMBL" id="SRLA01000005">
    <property type="protein sequence ID" value="TGE04645.1"/>
    <property type="molecule type" value="Genomic_DNA"/>
</dbReference>
<dbReference type="SUPFAM" id="SSF116734">
    <property type="entry name" value="DNA methylase specificity domain"/>
    <property type="match status" value="2"/>
</dbReference>
<accession>A0A4Z0P0H5</accession>
<dbReference type="GO" id="GO:0004519">
    <property type="term" value="F:endonuclease activity"/>
    <property type="evidence" value="ECO:0007669"/>
    <property type="project" value="UniProtKB-KW"/>
</dbReference>
<reference evidence="5 6" key="1">
    <citation type="submission" date="2019-04" db="EMBL/GenBank/DDBJ databases">
        <authorList>
            <person name="Feng G."/>
            <person name="Zhang J."/>
            <person name="Zhu H."/>
        </authorList>
    </citation>
    <scope>NUCLEOTIDE SEQUENCE [LARGE SCALE GENOMIC DNA]</scope>
    <source>
        <strain evidence="5 6">92R-1</strain>
    </source>
</reference>
<dbReference type="InterPro" id="IPR000055">
    <property type="entry name" value="Restrct_endonuc_typeI_TRD"/>
</dbReference>
<dbReference type="InterPro" id="IPR044946">
    <property type="entry name" value="Restrct_endonuc_typeI_TRD_sf"/>
</dbReference>
<dbReference type="GO" id="GO:0003677">
    <property type="term" value="F:DNA binding"/>
    <property type="evidence" value="ECO:0007669"/>
    <property type="project" value="UniProtKB-KW"/>
</dbReference>
<keyword evidence="5" id="KW-0378">Hydrolase</keyword>
<keyword evidence="5" id="KW-0540">Nuclease</keyword>
<dbReference type="RefSeq" id="WP_135436089.1">
    <property type="nucleotide sequence ID" value="NZ_SRLA01000005.1"/>
</dbReference>
<organism evidence="5 6">
    <name type="scientific">Hymenobacter fodinae</name>
    <dbReference type="NCBI Taxonomy" id="2510796"/>
    <lineage>
        <taxon>Bacteria</taxon>
        <taxon>Pseudomonadati</taxon>
        <taxon>Bacteroidota</taxon>
        <taxon>Cytophagia</taxon>
        <taxon>Cytophagales</taxon>
        <taxon>Hymenobacteraceae</taxon>
        <taxon>Hymenobacter</taxon>
    </lineage>
</organism>
<dbReference type="GO" id="GO:0009307">
    <property type="term" value="P:DNA restriction-modification system"/>
    <property type="evidence" value="ECO:0007669"/>
    <property type="project" value="UniProtKB-KW"/>
</dbReference>
<evidence type="ECO:0000259" key="4">
    <source>
        <dbReference type="Pfam" id="PF01420"/>
    </source>
</evidence>
<proteinExistence type="inferred from homology"/>
<dbReference type="AlphaFoldDB" id="A0A4Z0P0H5"/>
<evidence type="ECO:0000256" key="3">
    <source>
        <dbReference type="ARBA" id="ARBA00023125"/>
    </source>
</evidence>
<keyword evidence="5" id="KW-0255">Endonuclease</keyword>
<evidence type="ECO:0000256" key="2">
    <source>
        <dbReference type="ARBA" id="ARBA00022747"/>
    </source>
</evidence>
<name>A0A4Z0P0H5_9BACT</name>
<dbReference type="Pfam" id="PF01420">
    <property type="entry name" value="Methylase_S"/>
    <property type="match status" value="1"/>
</dbReference>
<gene>
    <name evidence="5" type="ORF">EU556_20890</name>
</gene>
<protein>
    <submittedName>
        <fullName evidence="5">Restriction endonuclease subunit S</fullName>
    </submittedName>
</protein>